<dbReference type="EMBL" id="JBHSXX010000001">
    <property type="protein sequence ID" value="MFC6866013.1"/>
    <property type="molecule type" value="Genomic_DNA"/>
</dbReference>
<accession>A0ABW2BV12</accession>
<name>A0ABW2BV12_9PSEU</name>
<evidence type="ECO:0000313" key="2">
    <source>
        <dbReference type="Proteomes" id="UP001596337"/>
    </source>
</evidence>
<gene>
    <name evidence="1" type="ORF">ACFQGD_02520</name>
</gene>
<sequence length="144" mass="15988">MPFQVEALGLGHGDPTDADGEYLHVETMADDSDPATRRRDLAEWLWMETEEGRGQSTAGDWMQMLWARPDPAWSSVTITVDGLPVEFAWFREADCWAAQADLDGCAVLLRAHRISLDAVELVRIADVEPYVRGEADLLAQAEAT</sequence>
<dbReference type="RefSeq" id="WP_390183477.1">
    <property type="nucleotide sequence ID" value="NZ_JBHMBO010000009.1"/>
</dbReference>
<keyword evidence="2" id="KW-1185">Reference proteome</keyword>
<dbReference type="Proteomes" id="UP001596337">
    <property type="component" value="Unassembled WGS sequence"/>
</dbReference>
<reference evidence="2" key="1">
    <citation type="journal article" date="2019" name="Int. J. Syst. Evol. Microbiol.">
        <title>The Global Catalogue of Microorganisms (GCM) 10K type strain sequencing project: providing services to taxonomists for standard genome sequencing and annotation.</title>
        <authorList>
            <consortium name="The Broad Institute Genomics Platform"/>
            <consortium name="The Broad Institute Genome Sequencing Center for Infectious Disease"/>
            <person name="Wu L."/>
            <person name="Ma J."/>
        </authorList>
    </citation>
    <scope>NUCLEOTIDE SEQUENCE [LARGE SCALE GENOMIC DNA]</scope>
    <source>
        <strain evidence="2">KCTC 32255</strain>
    </source>
</reference>
<proteinExistence type="predicted"/>
<comment type="caution">
    <text evidence="1">The sequence shown here is derived from an EMBL/GenBank/DDBJ whole genome shotgun (WGS) entry which is preliminary data.</text>
</comment>
<evidence type="ECO:0000313" key="1">
    <source>
        <dbReference type="EMBL" id="MFC6866013.1"/>
    </source>
</evidence>
<organism evidence="1 2">
    <name type="scientific">Haloechinothrix salitolerans</name>
    <dbReference type="NCBI Taxonomy" id="926830"/>
    <lineage>
        <taxon>Bacteria</taxon>
        <taxon>Bacillati</taxon>
        <taxon>Actinomycetota</taxon>
        <taxon>Actinomycetes</taxon>
        <taxon>Pseudonocardiales</taxon>
        <taxon>Pseudonocardiaceae</taxon>
        <taxon>Haloechinothrix</taxon>
    </lineage>
</organism>
<protein>
    <submittedName>
        <fullName evidence="1">Uncharacterized protein</fullName>
    </submittedName>
</protein>